<dbReference type="InterPro" id="IPR036627">
    <property type="entry name" value="CobW-likC_sf"/>
</dbReference>
<evidence type="ECO:0000313" key="4">
    <source>
        <dbReference type="EMBL" id="TBW67943.1"/>
    </source>
</evidence>
<proteinExistence type="predicted"/>
<dbReference type="GO" id="GO:0000166">
    <property type="term" value="F:nucleotide binding"/>
    <property type="evidence" value="ECO:0007669"/>
    <property type="project" value="UniProtKB-KW"/>
</dbReference>
<feature type="non-terminal residue" evidence="4">
    <location>
        <position position="1"/>
    </location>
</feature>
<dbReference type="SUPFAM" id="SSF90002">
    <property type="entry name" value="Hypothetical protein YjiA, C-terminal domain"/>
    <property type="match status" value="1"/>
</dbReference>
<accession>A0A4Q9W101</accession>
<gene>
    <name evidence="4" type="ORF">EQ812_14165</name>
</gene>
<evidence type="ECO:0000259" key="3">
    <source>
        <dbReference type="Pfam" id="PF07683"/>
    </source>
</evidence>
<protein>
    <submittedName>
        <fullName evidence="4">GTP-binding protein</fullName>
    </submittedName>
</protein>
<name>A0A4Q9W101_STALU</name>
<evidence type="ECO:0000313" key="5">
    <source>
        <dbReference type="Proteomes" id="UP000293637"/>
    </source>
</evidence>
<dbReference type="AlphaFoldDB" id="A0A4Q9W101"/>
<keyword evidence="1" id="KW-0547">Nucleotide-binding</keyword>
<reference evidence="4 5" key="1">
    <citation type="journal article" date="2019" name="Sci. Transl. Med.">
        <title>Quorum sensing between bacterial species on the skin protects against epidermal injury in atopic dermatitis.</title>
        <authorList>
            <person name="Williams M.R."/>
        </authorList>
    </citation>
    <scope>NUCLEOTIDE SEQUENCE [LARGE SCALE GENOMIC DNA]</scope>
    <source>
        <strain evidence="4 5">E7</strain>
    </source>
</reference>
<organism evidence="4 5">
    <name type="scientific">Staphylococcus lugdunensis</name>
    <dbReference type="NCBI Taxonomy" id="28035"/>
    <lineage>
        <taxon>Bacteria</taxon>
        <taxon>Bacillati</taxon>
        <taxon>Bacillota</taxon>
        <taxon>Bacilli</taxon>
        <taxon>Bacillales</taxon>
        <taxon>Staphylococcaceae</taxon>
        <taxon>Staphylococcus</taxon>
    </lineage>
</organism>
<feature type="domain" description="CobW C-terminal" evidence="3">
    <location>
        <begin position="17"/>
        <end position="88"/>
    </location>
</feature>
<dbReference type="EMBL" id="SCHB01000343">
    <property type="protein sequence ID" value="TBW67943.1"/>
    <property type="molecule type" value="Genomic_DNA"/>
</dbReference>
<keyword evidence="2" id="KW-0143">Chaperone</keyword>
<evidence type="ECO:0000256" key="1">
    <source>
        <dbReference type="ARBA" id="ARBA00022741"/>
    </source>
</evidence>
<dbReference type="InterPro" id="IPR011629">
    <property type="entry name" value="CobW-like_C"/>
</dbReference>
<dbReference type="Pfam" id="PF07683">
    <property type="entry name" value="CobW_C"/>
    <property type="match status" value="1"/>
</dbReference>
<evidence type="ECO:0000256" key="2">
    <source>
        <dbReference type="ARBA" id="ARBA00023186"/>
    </source>
</evidence>
<dbReference type="Proteomes" id="UP000293637">
    <property type="component" value="Unassembled WGS sequence"/>
</dbReference>
<comment type="caution">
    <text evidence="4">The sequence shown here is derived from an EMBL/GenBank/DDBJ whole genome shotgun (WGS) entry which is preliminary data.</text>
</comment>
<dbReference type="Gene3D" id="3.30.1220.10">
    <property type="entry name" value="CobW-like, C-terminal domain"/>
    <property type="match status" value="1"/>
</dbReference>
<sequence length="93" mass="10749">NSNACGTLHSNINHQFIENPRLQTKEEMISALDNLPQDVYRVKGFVRFSDQQHVYLVQYAQGNIELSPIQLKNDVPLYLIVIGKHLKQIQFDL</sequence>
<dbReference type="RefSeq" id="WP_131513275.1">
    <property type="nucleotide sequence ID" value="NZ_SCHB01000343.1"/>
</dbReference>